<feature type="region of interest" description="Disordered" evidence="1">
    <location>
        <begin position="1"/>
        <end position="73"/>
    </location>
</feature>
<evidence type="ECO:0000313" key="3">
    <source>
        <dbReference type="Proteomes" id="UP000550707"/>
    </source>
</evidence>
<proteinExistence type="predicted"/>
<dbReference type="Proteomes" id="UP000550707">
    <property type="component" value="Unassembled WGS sequence"/>
</dbReference>
<reference evidence="2 3" key="1">
    <citation type="journal article" date="2020" name="Nature">
        <title>Six reference-quality genomes reveal evolution of bat adaptations.</title>
        <authorList>
            <person name="Jebb D."/>
            <person name="Huang Z."/>
            <person name="Pippel M."/>
            <person name="Hughes G.M."/>
            <person name="Lavrichenko K."/>
            <person name="Devanna P."/>
            <person name="Winkler S."/>
            <person name="Jermiin L.S."/>
            <person name="Skirmuntt E.C."/>
            <person name="Katzourakis A."/>
            <person name="Burkitt-Gray L."/>
            <person name="Ray D.A."/>
            <person name="Sullivan K.A.M."/>
            <person name="Roscito J.G."/>
            <person name="Kirilenko B.M."/>
            <person name="Davalos L.M."/>
            <person name="Corthals A.P."/>
            <person name="Power M.L."/>
            <person name="Jones G."/>
            <person name="Ransome R.D."/>
            <person name="Dechmann D.K.N."/>
            <person name="Locatelli A.G."/>
            <person name="Puechmaille S.J."/>
            <person name="Fedrigo O."/>
            <person name="Jarvis E.D."/>
            <person name="Hiller M."/>
            <person name="Vernes S.C."/>
            <person name="Myers E.W."/>
            <person name="Teeling E.C."/>
        </authorList>
    </citation>
    <scope>NUCLEOTIDE SEQUENCE [LARGE SCALE GENOMIC DNA]</scope>
    <source>
        <strain evidence="2">MMolMol1</strain>
        <tissue evidence="2">Muscle</tissue>
    </source>
</reference>
<keyword evidence="3" id="KW-1185">Reference proteome</keyword>
<gene>
    <name evidence="2" type="ORF">HJG59_008297</name>
</gene>
<evidence type="ECO:0000313" key="2">
    <source>
        <dbReference type="EMBL" id="KAF6453026.1"/>
    </source>
</evidence>
<accession>A0A7J8FZF2</accession>
<organism evidence="2 3">
    <name type="scientific">Molossus molossus</name>
    <name type="common">Pallas' mastiff bat</name>
    <name type="synonym">Vespertilio molossus</name>
    <dbReference type="NCBI Taxonomy" id="27622"/>
    <lineage>
        <taxon>Eukaryota</taxon>
        <taxon>Metazoa</taxon>
        <taxon>Chordata</taxon>
        <taxon>Craniata</taxon>
        <taxon>Vertebrata</taxon>
        <taxon>Euteleostomi</taxon>
        <taxon>Mammalia</taxon>
        <taxon>Eutheria</taxon>
        <taxon>Laurasiatheria</taxon>
        <taxon>Chiroptera</taxon>
        <taxon>Yangochiroptera</taxon>
        <taxon>Molossidae</taxon>
        <taxon>Molossus</taxon>
    </lineage>
</organism>
<sequence length="118" mass="12356">MSALQRKDNVAWIPPSKRGGSAACSLTAGLSGHSRRSADPPAQAGQSHPRPPEGAEPHGPLHRPSSWERGAEASRSACCRVTGAVSLFIWMEAFPSSTVVGLTWSRASRGELAPGDAQ</sequence>
<dbReference type="EMBL" id="JACASF010000010">
    <property type="protein sequence ID" value="KAF6453026.1"/>
    <property type="molecule type" value="Genomic_DNA"/>
</dbReference>
<dbReference type="AlphaFoldDB" id="A0A7J8FZF2"/>
<comment type="caution">
    <text evidence="2">The sequence shown here is derived from an EMBL/GenBank/DDBJ whole genome shotgun (WGS) entry which is preliminary data.</text>
</comment>
<protein>
    <submittedName>
        <fullName evidence="2">Uncharacterized protein</fullName>
    </submittedName>
</protein>
<name>A0A7J8FZF2_MOLMO</name>
<evidence type="ECO:0000256" key="1">
    <source>
        <dbReference type="SAM" id="MobiDB-lite"/>
    </source>
</evidence>